<keyword evidence="16" id="KW-1185">Reference proteome</keyword>
<keyword evidence="5 13" id="KW-0732">Signal</keyword>
<dbReference type="PANTHER" id="PTHR47154:SF2">
    <property type="entry name" value="G-PROTEIN COUPLED RECEPTOR MTH-RELATED"/>
    <property type="match status" value="1"/>
</dbReference>
<protein>
    <submittedName>
        <fullName evidence="15">GM24963</fullName>
    </submittedName>
</protein>
<dbReference type="InterPro" id="IPR023311">
    <property type="entry name" value="Methusela_ecto_dom_2"/>
</dbReference>
<evidence type="ECO:0000256" key="4">
    <source>
        <dbReference type="ARBA" id="ARBA00022692"/>
    </source>
</evidence>
<keyword evidence="9" id="KW-1015">Disulfide bond</keyword>
<dbReference type="STRING" id="7238.B4HJD5"/>
<evidence type="ECO:0000313" key="15">
    <source>
        <dbReference type="EMBL" id="EDW40659.1"/>
    </source>
</evidence>
<evidence type="ECO:0000256" key="9">
    <source>
        <dbReference type="ARBA" id="ARBA00023157"/>
    </source>
</evidence>
<dbReference type="KEGG" id="dse:6604828"/>
<evidence type="ECO:0000256" key="6">
    <source>
        <dbReference type="ARBA" id="ARBA00022989"/>
    </source>
</evidence>
<dbReference type="InterPro" id="IPR051384">
    <property type="entry name" value="Mth_GPCR"/>
</dbReference>
<name>B4HJD5_DROSE</name>
<sequence>MKLPSEIFCTILLLIFADNSKADIPGCNYFNTVDISNIERQNDSYLYDDILIPASLTGYYEFREFGDGSIRPIKRHLFVFESQPRTFCPTENARMVLKRSSLGSNPIYTSHPWTERNEYHSPIWLLSEFWDCDEMIFISDFNYFLEQDGKFWVTVDRFMEKQDYCLYRHNFNSDFPKSMWIIRNSILGQR</sequence>
<dbReference type="InterPro" id="IPR044860">
    <property type="entry name" value="Methusela_ecto_dom_1"/>
</dbReference>
<keyword evidence="8" id="KW-0472">Membrane</keyword>
<evidence type="ECO:0000256" key="10">
    <source>
        <dbReference type="ARBA" id="ARBA00023170"/>
    </source>
</evidence>
<keyword evidence="7" id="KW-0297">G-protein coupled receptor</keyword>
<dbReference type="SMR" id="B4HJD5"/>
<dbReference type="InterPro" id="IPR036272">
    <property type="entry name" value="Methuselah_N_sf"/>
</dbReference>
<dbReference type="Proteomes" id="UP000001292">
    <property type="component" value="Unassembled WGS sequence"/>
</dbReference>
<evidence type="ECO:0000256" key="7">
    <source>
        <dbReference type="ARBA" id="ARBA00023040"/>
    </source>
</evidence>
<dbReference type="Gene3D" id="2.170.180.11">
    <property type="entry name" value="Methuselah ectodomain, domain 2"/>
    <property type="match status" value="1"/>
</dbReference>
<feature type="domain" description="Methuselah N-terminal" evidence="14">
    <location>
        <begin position="27"/>
        <end position="77"/>
    </location>
</feature>
<dbReference type="Gene3D" id="2.30.160.11">
    <property type="match status" value="1"/>
</dbReference>
<proteinExistence type="inferred from homology"/>
<dbReference type="HOGENOM" id="CLU_1429411_0_0_1"/>
<dbReference type="PANTHER" id="PTHR47154">
    <property type="entry name" value="G-PROTEIN COUPLED RECEPTOR MTH-RELATED"/>
    <property type="match status" value="1"/>
</dbReference>
<feature type="signal peptide" evidence="13">
    <location>
        <begin position="1"/>
        <end position="22"/>
    </location>
</feature>
<evidence type="ECO:0000256" key="2">
    <source>
        <dbReference type="ARBA" id="ARBA00008979"/>
    </source>
</evidence>
<evidence type="ECO:0000256" key="13">
    <source>
        <dbReference type="SAM" id="SignalP"/>
    </source>
</evidence>
<keyword evidence="11" id="KW-0325">Glycoprotein</keyword>
<evidence type="ECO:0000256" key="12">
    <source>
        <dbReference type="ARBA" id="ARBA00023224"/>
    </source>
</evidence>
<keyword evidence="10" id="KW-0675">Receptor</keyword>
<keyword evidence="3" id="KW-1003">Cell membrane</keyword>
<evidence type="ECO:0000256" key="5">
    <source>
        <dbReference type="ARBA" id="ARBA00022729"/>
    </source>
</evidence>
<keyword evidence="6" id="KW-1133">Transmembrane helix</keyword>
<evidence type="ECO:0000256" key="1">
    <source>
        <dbReference type="ARBA" id="ARBA00004651"/>
    </source>
</evidence>
<organism evidence="16">
    <name type="scientific">Drosophila sechellia</name>
    <name type="common">Fruit fly</name>
    <dbReference type="NCBI Taxonomy" id="7238"/>
    <lineage>
        <taxon>Eukaryota</taxon>
        <taxon>Metazoa</taxon>
        <taxon>Ecdysozoa</taxon>
        <taxon>Arthropoda</taxon>
        <taxon>Hexapoda</taxon>
        <taxon>Insecta</taxon>
        <taxon>Pterygota</taxon>
        <taxon>Neoptera</taxon>
        <taxon>Endopterygota</taxon>
        <taxon>Diptera</taxon>
        <taxon>Brachycera</taxon>
        <taxon>Muscomorpha</taxon>
        <taxon>Ephydroidea</taxon>
        <taxon>Drosophilidae</taxon>
        <taxon>Drosophila</taxon>
        <taxon>Sophophora</taxon>
    </lineage>
</organism>
<gene>
    <name evidence="15" type="primary">Dsec\GM24963</name>
    <name evidence="15" type="ORF">Dsec_GM24963</name>
</gene>
<feature type="domain" description="Methuselah N-terminal" evidence="14">
    <location>
        <begin position="128"/>
        <end position="175"/>
    </location>
</feature>
<dbReference type="GO" id="GO:0005886">
    <property type="term" value="C:plasma membrane"/>
    <property type="evidence" value="ECO:0007669"/>
    <property type="project" value="UniProtKB-SubCell"/>
</dbReference>
<dbReference type="Pfam" id="PF06652">
    <property type="entry name" value="Methuselah_N"/>
    <property type="match status" value="2"/>
</dbReference>
<reference evidence="15 16" key="1">
    <citation type="journal article" date="2007" name="Nature">
        <title>Evolution of genes and genomes on the Drosophila phylogeny.</title>
        <authorList>
            <consortium name="Drosophila 12 Genomes Consortium"/>
            <person name="Clark A.G."/>
            <person name="Eisen M.B."/>
            <person name="Smith D.R."/>
            <person name="Bergman C.M."/>
            <person name="Oliver B."/>
            <person name="Markow T.A."/>
            <person name="Kaufman T.C."/>
            <person name="Kellis M."/>
            <person name="Gelbart W."/>
            <person name="Iyer V.N."/>
            <person name="Pollard D.A."/>
            <person name="Sackton T.B."/>
            <person name="Larracuente A.M."/>
            <person name="Singh N.D."/>
            <person name="Abad J.P."/>
            <person name="Abt D.N."/>
            <person name="Adryan B."/>
            <person name="Aguade M."/>
            <person name="Akashi H."/>
            <person name="Anderson W.W."/>
            <person name="Aquadro C.F."/>
            <person name="Ardell D.H."/>
            <person name="Arguello R."/>
            <person name="Artieri C.G."/>
            <person name="Barbash D.A."/>
            <person name="Barker D."/>
            <person name="Barsanti P."/>
            <person name="Batterham P."/>
            <person name="Batzoglou S."/>
            <person name="Begun D."/>
            <person name="Bhutkar A."/>
            <person name="Blanco E."/>
            <person name="Bosak S.A."/>
            <person name="Bradley R.K."/>
            <person name="Brand A.D."/>
            <person name="Brent M.R."/>
            <person name="Brooks A.N."/>
            <person name="Brown R.H."/>
            <person name="Butlin R.K."/>
            <person name="Caggese C."/>
            <person name="Calvi B.R."/>
            <person name="Bernardo de Carvalho A."/>
            <person name="Caspi A."/>
            <person name="Castrezana S."/>
            <person name="Celniker S.E."/>
            <person name="Chang J.L."/>
            <person name="Chapple C."/>
            <person name="Chatterji S."/>
            <person name="Chinwalla A."/>
            <person name="Civetta A."/>
            <person name="Clifton S.W."/>
            <person name="Comeron J.M."/>
            <person name="Costello J.C."/>
            <person name="Coyne J.A."/>
            <person name="Daub J."/>
            <person name="David R.G."/>
            <person name="Delcher A.L."/>
            <person name="Delehaunty K."/>
            <person name="Do C.B."/>
            <person name="Ebling H."/>
            <person name="Edwards K."/>
            <person name="Eickbush T."/>
            <person name="Evans J.D."/>
            <person name="Filipski A."/>
            <person name="Findeiss S."/>
            <person name="Freyhult E."/>
            <person name="Fulton L."/>
            <person name="Fulton R."/>
            <person name="Garcia A.C."/>
            <person name="Gardiner A."/>
            <person name="Garfield D.A."/>
            <person name="Garvin B.E."/>
            <person name="Gibson G."/>
            <person name="Gilbert D."/>
            <person name="Gnerre S."/>
            <person name="Godfrey J."/>
            <person name="Good R."/>
            <person name="Gotea V."/>
            <person name="Gravely B."/>
            <person name="Greenberg A.J."/>
            <person name="Griffiths-Jones S."/>
            <person name="Gross S."/>
            <person name="Guigo R."/>
            <person name="Gustafson E.A."/>
            <person name="Haerty W."/>
            <person name="Hahn M.W."/>
            <person name="Halligan D.L."/>
            <person name="Halpern A.L."/>
            <person name="Halter G.M."/>
            <person name="Han M.V."/>
            <person name="Heger A."/>
            <person name="Hillier L."/>
            <person name="Hinrichs A.S."/>
            <person name="Holmes I."/>
            <person name="Hoskins R.A."/>
            <person name="Hubisz M.J."/>
            <person name="Hultmark D."/>
            <person name="Huntley M.A."/>
            <person name="Jaffe D.B."/>
            <person name="Jagadeeshan S."/>
            <person name="Jeck W.R."/>
            <person name="Johnson J."/>
            <person name="Jones C.D."/>
            <person name="Jordan W.C."/>
            <person name="Karpen G.H."/>
            <person name="Kataoka E."/>
            <person name="Keightley P.D."/>
            <person name="Kheradpour P."/>
            <person name="Kirkness E.F."/>
            <person name="Koerich L.B."/>
            <person name="Kristiansen K."/>
            <person name="Kudrna D."/>
            <person name="Kulathinal R.J."/>
            <person name="Kumar S."/>
            <person name="Kwok R."/>
            <person name="Lander E."/>
            <person name="Langley C.H."/>
            <person name="Lapoint R."/>
            <person name="Lazzaro B.P."/>
            <person name="Lee S.J."/>
            <person name="Levesque L."/>
            <person name="Li R."/>
            <person name="Lin C.F."/>
            <person name="Lin M.F."/>
            <person name="Lindblad-Toh K."/>
            <person name="Llopart A."/>
            <person name="Long M."/>
            <person name="Low L."/>
            <person name="Lozovsky E."/>
            <person name="Lu J."/>
            <person name="Luo M."/>
            <person name="Machado C.A."/>
            <person name="Makalowski W."/>
            <person name="Marzo M."/>
            <person name="Matsuda M."/>
            <person name="Matzkin L."/>
            <person name="McAllister B."/>
            <person name="McBride C.S."/>
            <person name="McKernan B."/>
            <person name="McKernan K."/>
            <person name="Mendez-Lago M."/>
            <person name="Minx P."/>
            <person name="Mollenhauer M.U."/>
            <person name="Montooth K."/>
            <person name="Mount S.M."/>
            <person name="Mu X."/>
            <person name="Myers E."/>
            <person name="Negre B."/>
            <person name="Newfeld S."/>
            <person name="Nielsen R."/>
            <person name="Noor M.A."/>
            <person name="O'Grady P."/>
            <person name="Pachter L."/>
            <person name="Papaceit M."/>
            <person name="Parisi M.J."/>
            <person name="Parisi M."/>
            <person name="Parts L."/>
            <person name="Pedersen J.S."/>
            <person name="Pesole G."/>
            <person name="Phillippy A.M."/>
            <person name="Ponting C.P."/>
            <person name="Pop M."/>
            <person name="Porcelli D."/>
            <person name="Powell J.R."/>
            <person name="Prohaska S."/>
            <person name="Pruitt K."/>
            <person name="Puig M."/>
            <person name="Quesneville H."/>
            <person name="Ram K.R."/>
            <person name="Rand D."/>
            <person name="Rasmussen M.D."/>
            <person name="Reed L.K."/>
            <person name="Reenan R."/>
            <person name="Reily A."/>
            <person name="Remington K.A."/>
            <person name="Rieger T.T."/>
            <person name="Ritchie M.G."/>
            <person name="Robin C."/>
            <person name="Rogers Y.H."/>
            <person name="Rohde C."/>
            <person name="Rozas J."/>
            <person name="Rubenfield M.J."/>
            <person name="Ruiz A."/>
            <person name="Russo S."/>
            <person name="Salzberg S.L."/>
            <person name="Sanchez-Gracia A."/>
            <person name="Saranga D.J."/>
            <person name="Sato H."/>
            <person name="Schaeffer S.W."/>
            <person name="Schatz M.C."/>
            <person name="Schlenke T."/>
            <person name="Schwartz R."/>
            <person name="Segarra C."/>
            <person name="Singh R.S."/>
            <person name="Sirot L."/>
            <person name="Sirota M."/>
            <person name="Sisneros N.B."/>
            <person name="Smith C.D."/>
            <person name="Smith T.F."/>
            <person name="Spieth J."/>
            <person name="Stage D.E."/>
            <person name="Stark A."/>
            <person name="Stephan W."/>
            <person name="Strausberg R.L."/>
            <person name="Strempel S."/>
            <person name="Sturgill D."/>
            <person name="Sutton G."/>
            <person name="Sutton G.G."/>
            <person name="Tao W."/>
            <person name="Teichmann S."/>
            <person name="Tobari Y.N."/>
            <person name="Tomimura Y."/>
            <person name="Tsolas J.M."/>
            <person name="Valente V.L."/>
            <person name="Venter E."/>
            <person name="Venter J.C."/>
            <person name="Vicario S."/>
            <person name="Vieira F.G."/>
            <person name="Vilella A.J."/>
            <person name="Villasante A."/>
            <person name="Walenz B."/>
            <person name="Wang J."/>
            <person name="Wasserman M."/>
            <person name="Watts T."/>
            <person name="Wilson D."/>
            <person name="Wilson R.K."/>
            <person name="Wing R.A."/>
            <person name="Wolfner M.F."/>
            <person name="Wong A."/>
            <person name="Wong G.K."/>
            <person name="Wu C.I."/>
            <person name="Wu G."/>
            <person name="Yamamoto D."/>
            <person name="Yang H.P."/>
            <person name="Yang S.P."/>
            <person name="Yorke J.A."/>
            <person name="Yoshida K."/>
            <person name="Zdobnov E."/>
            <person name="Zhang P."/>
            <person name="Zhang Y."/>
            <person name="Zimin A.V."/>
            <person name="Baldwin J."/>
            <person name="Abdouelleil A."/>
            <person name="Abdulkadir J."/>
            <person name="Abebe A."/>
            <person name="Abera B."/>
            <person name="Abreu J."/>
            <person name="Acer S.C."/>
            <person name="Aftuck L."/>
            <person name="Alexander A."/>
            <person name="An P."/>
            <person name="Anderson E."/>
            <person name="Anderson S."/>
            <person name="Arachi H."/>
            <person name="Azer M."/>
            <person name="Bachantsang P."/>
            <person name="Barry A."/>
            <person name="Bayul T."/>
            <person name="Berlin A."/>
            <person name="Bessette D."/>
            <person name="Bloom T."/>
            <person name="Blye J."/>
            <person name="Boguslavskiy L."/>
            <person name="Bonnet C."/>
            <person name="Boukhgalter B."/>
            <person name="Bourzgui I."/>
            <person name="Brown A."/>
            <person name="Cahill P."/>
            <person name="Channer S."/>
            <person name="Cheshatsang Y."/>
            <person name="Chuda L."/>
            <person name="Citroen M."/>
            <person name="Collymore A."/>
            <person name="Cooke P."/>
            <person name="Costello M."/>
            <person name="D'Aco K."/>
            <person name="Daza R."/>
            <person name="De Haan G."/>
            <person name="DeGray S."/>
            <person name="DeMaso C."/>
            <person name="Dhargay N."/>
            <person name="Dooley K."/>
            <person name="Dooley E."/>
            <person name="Doricent M."/>
            <person name="Dorje P."/>
            <person name="Dorjee K."/>
            <person name="Dupes A."/>
            <person name="Elong R."/>
            <person name="Falk J."/>
            <person name="Farina A."/>
            <person name="Faro S."/>
            <person name="Ferguson D."/>
            <person name="Fisher S."/>
            <person name="Foley C.D."/>
            <person name="Franke A."/>
            <person name="Friedrich D."/>
            <person name="Gadbois L."/>
            <person name="Gearin G."/>
            <person name="Gearin C.R."/>
            <person name="Giannoukos G."/>
            <person name="Goode T."/>
            <person name="Graham J."/>
            <person name="Grandbois E."/>
            <person name="Grewal S."/>
            <person name="Gyaltsen K."/>
            <person name="Hafez N."/>
            <person name="Hagos B."/>
            <person name="Hall J."/>
            <person name="Henson C."/>
            <person name="Hollinger A."/>
            <person name="Honan T."/>
            <person name="Huard M.D."/>
            <person name="Hughes L."/>
            <person name="Hurhula B."/>
            <person name="Husby M.E."/>
            <person name="Kamat A."/>
            <person name="Kanga B."/>
            <person name="Kashin S."/>
            <person name="Khazanovich D."/>
            <person name="Kisner P."/>
            <person name="Lance K."/>
            <person name="Lara M."/>
            <person name="Lee W."/>
            <person name="Lennon N."/>
            <person name="Letendre F."/>
            <person name="LeVine R."/>
            <person name="Lipovsky A."/>
            <person name="Liu X."/>
            <person name="Liu J."/>
            <person name="Liu S."/>
            <person name="Lokyitsang T."/>
            <person name="Lokyitsang Y."/>
            <person name="Lubonja R."/>
            <person name="Lui A."/>
            <person name="MacDonald P."/>
            <person name="Magnisalis V."/>
            <person name="Maru K."/>
            <person name="Matthews C."/>
            <person name="McCusker W."/>
            <person name="McDonough S."/>
            <person name="Mehta T."/>
            <person name="Meldrim J."/>
            <person name="Meneus L."/>
            <person name="Mihai O."/>
            <person name="Mihalev A."/>
            <person name="Mihova T."/>
            <person name="Mittelman R."/>
            <person name="Mlenga V."/>
            <person name="Montmayeur A."/>
            <person name="Mulrain L."/>
            <person name="Navidi A."/>
            <person name="Naylor J."/>
            <person name="Negash T."/>
            <person name="Nguyen T."/>
            <person name="Nguyen N."/>
            <person name="Nicol R."/>
            <person name="Norbu C."/>
            <person name="Norbu N."/>
            <person name="Novod N."/>
            <person name="O'Neill B."/>
            <person name="Osman S."/>
            <person name="Markiewicz E."/>
            <person name="Oyono O.L."/>
            <person name="Patti C."/>
            <person name="Phunkhang P."/>
            <person name="Pierre F."/>
            <person name="Priest M."/>
            <person name="Raghuraman S."/>
            <person name="Rege F."/>
            <person name="Reyes R."/>
            <person name="Rise C."/>
            <person name="Rogov P."/>
            <person name="Ross K."/>
            <person name="Ryan E."/>
            <person name="Settipalli S."/>
            <person name="Shea T."/>
            <person name="Sherpa N."/>
            <person name="Shi L."/>
            <person name="Shih D."/>
            <person name="Sparrow T."/>
            <person name="Spaulding J."/>
            <person name="Stalker J."/>
            <person name="Stange-Thomann N."/>
            <person name="Stavropoulos S."/>
            <person name="Stone C."/>
            <person name="Strader C."/>
            <person name="Tesfaye S."/>
            <person name="Thomson T."/>
            <person name="Thoulutsang Y."/>
            <person name="Thoulutsang D."/>
            <person name="Topham K."/>
            <person name="Topping I."/>
            <person name="Tsamla T."/>
            <person name="Vassiliev H."/>
            <person name="Vo A."/>
            <person name="Wangchuk T."/>
            <person name="Wangdi T."/>
            <person name="Weiand M."/>
            <person name="Wilkinson J."/>
            <person name="Wilson A."/>
            <person name="Yadav S."/>
            <person name="Young G."/>
            <person name="Yu Q."/>
            <person name="Zembek L."/>
            <person name="Zhong D."/>
            <person name="Zimmer A."/>
            <person name="Zwirko Z."/>
            <person name="Jaffe D.B."/>
            <person name="Alvarez P."/>
            <person name="Brockman W."/>
            <person name="Butler J."/>
            <person name="Chin C."/>
            <person name="Gnerre S."/>
            <person name="Grabherr M."/>
            <person name="Kleber M."/>
            <person name="Mauceli E."/>
            <person name="MacCallum I."/>
        </authorList>
    </citation>
    <scope>NUCLEOTIDE SEQUENCE [LARGE SCALE GENOMIC DNA]</scope>
    <source>
        <strain evidence="16">Rob3c / Tucson 14021-0248.25</strain>
    </source>
</reference>
<dbReference type="PhylomeDB" id="B4HJD5"/>
<keyword evidence="4" id="KW-0812">Transmembrane</keyword>
<evidence type="ECO:0000256" key="3">
    <source>
        <dbReference type="ARBA" id="ARBA00022475"/>
    </source>
</evidence>
<comment type="similarity">
    <text evidence="2">Belongs to the G-protein coupled receptor 2 family. Mth subfamily.</text>
</comment>
<dbReference type="EMBL" id="CH480815">
    <property type="protein sequence ID" value="EDW40659.1"/>
    <property type="molecule type" value="Genomic_DNA"/>
</dbReference>
<evidence type="ECO:0000259" key="14">
    <source>
        <dbReference type="Pfam" id="PF06652"/>
    </source>
</evidence>
<evidence type="ECO:0000256" key="8">
    <source>
        <dbReference type="ARBA" id="ARBA00023136"/>
    </source>
</evidence>
<dbReference type="GO" id="GO:0008528">
    <property type="term" value="F:G protein-coupled peptide receptor activity"/>
    <property type="evidence" value="ECO:0007669"/>
    <property type="project" value="TreeGrafter"/>
</dbReference>
<dbReference type="InterPro" id="IPR010596">
    <property type="entry name" value="Methuselah_N_dom"/>
</dbReference>
<evidence type="ECO:0000256" key="11">
    <source>
        <dbReference type="ARBA" id="ARBA00023180"/>
    </source>
</evidence>
<feature type="chain" id="PRO_5002808893" evidence="13">
    <location>
        <begin position="23"/>
        <end position="190"/>
    </location>
</feature>
<evidence type="ECO:0000313" key="16">
    <source>
        <dbReference type="Proteomes" id="UP000001292"/>
    </source>
</evidence>
<comment type="subcellular location">
    <subcellularLocation>
        <location evidence="1">Cell membrane</location>
        <topology evidence="1">Multi-pass membrane protein</topology>
    </subcellularLocation>
</comment>
<dbReference type="SUPFAM" id="SSF63877">
    <property type="entry name" value="Methuselah ectodomain"/>
    <property type="match status" value="1"/>
</dbReference>
<keyword evidence="12" id="KW-0807">Transducer</keyword>
<accession>B4HJD5</accession>
<dbReference type="AlphaFoldDB" id="B4HJD5"/>